<evidence type="ECO:0000313" key="8">
    <source>
        <dbReference type="Proteomes" id="UP000663855"/>
    </source>
</evidence>
<evidence type="ECO:0000256" key="4">
    <source>
        <dbReference type="ARBA" id="ARBA00049117"/>
    </source>
</evidence>
<dbReference type="AlphaFoldDB" id="A0A815ISA0"/>
<evidence type="ECO:0000256" key="1">
    <source>
        <dbReference type="ARBA" id="ARBA00007756"/>
    </source>
</evidence>
<name>A0A815ISA0_9BILA</name>
<dbReference type="GO" id="GO:0005525">
    <property type="term" value="F:GTP binding"/>
    <property type="evidence" value="ECO:0007669"/>
    <property type="project" value="UniProtKB-UniRule"/>
</dbReference>
<evidence type="ECO:0000256" key="5">
    <source>
        <dbReference type="RuleBase" id="RU367014"/>
    </source>
</evidence>
<comment type="caution">
    <text evidence="7">The sequence shown here is derived from an EMBL/GenBank/DDBJ whole genome shotgun (WGS) entry which is preliminary data.</text>
</comment>
<dbReference type="GO" id="GO:1904263">
    <property type="term" value="P:positive regulation of TORC1 signaling"/>
    <property type="evidence" value="ECO:0007669"/>
    <property type="project" value="TreeGrafter"/>
</dbReference>
<comment type="similarity">
    <text evidence="1 5">Belongs to the GTR/RAG GTP-binding protein family.</text>
</comment>
<dbReference type="InterPro" id="IPR027417">
    <property type="entry name" value="P-loop_NTPase"/>
</dbReference>
<organism evidence="7 8">
    <name type="scientific">Rotaria magnacalcarata</name>
    <dbReference type="NCBI Taxonomy" id="392030"/>
    <lineage>
        <taxon>Eukaryota</taxon>
        <taxon>Metazoa</taxon>
        <taxon>Spiralia</taxon>
        <taxon>Gnathifera</taxon>
        <taxon>Rotifera</taxon>
        <taxon>Eurotatoria</taxon>
        <taxon>Bdelloidea</taxon>
        <taxon>Philodinida</taxon>
        <taxon>Philodinidae</taxon>
        <taxon>Rotaria</taxon>
    </lineage>
</organism>
<evidence type="ECO:0000256" key="3">
    <source>
        <dbReference type="ARBA" id="ARBA00023134"/>
    </source>
</evidence>
<dbReference type="GO" id="GO:0005634">
    <property type="term" value="C:nucleus"/>
    <property type="evidence" value="ECO:0007669"/>
    <property type="project" value="TreeGrafter"/>
</dbReference>
<feature type="region of interest" description="Disordered" evidence="6">
    <location>
        <begin position="325"/>
        <end position="370"/>
    </location>
</feature>
<gene>
    <name evidence="7" type="ORF">CJN711_LOCUS20519</name>
</gene>
<dbReference type="PANTHER" id="PTHR11259:SF2">
    <property type="entry name" value="GH16429P"/>
    <property type="match status" value="1"/>
</dbReference>
<dbReference type="PANTHER" id="PTHR11259">
    <property type="entry name" value="RAS-RELATED GTP BINDING RAG/GTR YEAST"/>
    <property type="match status" value="1"/>
</dbReference>
<evidence type="ECO:0000313" key="7">
    <source>
        <dbReference type="EMBL" id="CAF1372517.1"/>
    </source>
</evidence>
<feature type="compositionally biased region" description="Low complexity" evidence="6">
    <location>
        <begin position="347"/>
        <end position="361"/>
    </location>
</feature>
<proteinExistence type="inferred from homology"/>
<reference evidence="7" key="1">
    <citation type="submission" date="2021-02" db="EMBL/GenBank/DDBJ databases">
        <authorList>
            <person name="Nowell W R."/>
        </authorList>
    </citation>
    <scope>NUCLEOTIDE SEQUENCE</scope>
</reference>
<evidence type="ECO:0000256" key="2">
    <source>
        <dbReference type="ARBA" id="ARBA00022741"/>
    </source>
</evidence>
<comment type="catalytic activity">
    <reaction evidence="4">
        <text>GTP + H2O = GDP + phosphate + H(+)</text>
        <dbReference type="Rhea" id="RHEA:19669"/>
        <dbReference type="ChEBI" id="CHEBI:15377"/>
        <dbReference type="ChEBI" id="CHEBI:15378"/>
        <dbReference type="ChEBI" id="CHEBI:37565"/>
        <dbReference type="ChEBI" id="CHEBI:43474"/>
        <dbReference type="ChEBI" id="CHEBI:58189"/>
    </reaction>
    <physiologicalReaction direction="left-to-right" evidence="4">
        <dbReference type="Rhea" id="RHEA:19670"/>
    </physiologicalReaction>
</comment>
<dbReference type="Gene3D" id="3.40.50.300">
    <property type="entry name" value="P-loop containing nucleotide triphosphate hydrolases"/>
    <property type="match status" value="1"/>
</dbReference>
<dbReference type="Proteomes" id="UP000663855">
    <property type="component" value="Unassembled WGS sequence"/>
</dbReference>
<evidence type="ECO:0000256" key="6">
    <source>
        <dbReference type="SAM" id="MobiDB-lite"/>
    </source>
</evidence>
<dbReference type="Gene3D" id="3.30.450.190">
    <property type="match status" value="1"/>
</dbReference>
<dbReference type="GO" id="GO:0010507">
    <property type="term" value="P:negative regulation of autophagy"/>
    <property type="evidence" value="ECO:0007669"/>
    <property type="project" value="TreeGrafter"/>
</dbReference>
<dbReference type="GO" id="GO:1990131">
    <property type="term" value="C:Gtr1-Gtr2 GTPase complex"/>
    <property type="evidence" value="ECO:0007669"/>
    <property type="project" value="TreeGrafter"/>
</dbReference>
<dbReference type="GO" id="GO:0005764">
    <property type="term" value="C:lysosome"/>
    <property type="evidence" value="ECO:0007669"/>
    <property type="project" value="TreeGrafter"/>
</dbReference>
<protein>
    <recommendedName>
        <fullName evidence="9">GTP-binding protein</fullName>
    </recommendedName>
</protein>
<dbReference type="Pfam" id="PF04670">
    <property type="entry name" value="Gtr1_RagA"/>
    <property type="match status" value="2"/>
</dbReference>
<dbReference type="EMBL" id="CAJNOV010009601">
    <property type="protein sequence ID" value="CAF1372517.1"/>
    <property type="molecule type" value="Genomic_DNA"/>
</dbReference>
<sequence>MVDEISSVINDNNTLFSRPNILLTGLRRSGKTSIQRVIFAKMAPSQTQFLKSTPQLTVNQFSCGSFISLQIHELPGQLRIFPSLQLPNNVGESNAQSPLFTDNNTTHLVEDGYNIERLLKRCNAVVYIVDAQDDYAQSVSSLNMIIESGQRVNPRIRYEIFIHKVDQLSEEAKIEVQQDIHNQVHDRFAAGTSETQTYPLGSFGSSLNSQNILINFHLTSIFDHSIFEAFSKVIQKLIPQFNHLEELLNYLISASNIEQAFLFDVQTKISIATDSSPTDMQMYELCCDMIDLFISMSQIYGRPNGNVVQAIDEDADNDRIIRDEQSDEHTEMDSDGNNECVTNGIHSPANSDSNSSLSTTPVRDSCSSFTETTNEDASNVFDSMSSSIVKLTGGRALYLKEINRHLALICVLREEALTKQAIIEYNINQFQKAILELFNVTHQISSSP</sequence>
<dbReference type="InterPro" id="IPR006762">
    <property type="entry name" value="Gtr1_RagA"/>
</dbReference>
<evidence type="ECO:0008006" key="9">
    <source>
        <dbReference type="Google" id="ProtNLM"/>
    </source>
</evidence>
<feature type="compositionally biased region" description="Polar residues" evidence="6">
    <location>
        <begin position="335"/>
        <end position="345"/>
    </location>
</feature>
<dbReference type="SUPFAM" id="SSF52540">
    <property type="entry name" value="P-loop containing nucleoside triphosphate hydrolases"/>
    <property type="match status" value="1"/>
</dbReference>
<keyword evidence="2 5" id="KW-0547">Nucleotide-binding</keyword>
<keyword evidence="3 5" id="KW-0342">GTP-binding</keyword>
<dbReference type="GO" id="GO:0003924">
    <property type="term" value="F:GTPase activity"/>
    <property type="evidence" value="ECO:0007669"/>
    <property type="project" value="TreeGrafter"/>
</dbReference>
<accession>A0A815ISA0</accession>
<dbReference type="GO" id="GO:0009267">
    <property type="term" value="P:cellular response to starvation"/>
    <property type="evidence" value="ECO:0007669"/>
    <property type="project" value="TreeGrafter"/>
</dbReference>